<feature type="transmembrane region" description="Helical" evidence="1">
    <location>
        <begin position="192"/>
        <end position="216"/>
    </location>
</feature>
<feature type="transmembrane region" description="Helical" evidence="1">
    <location>
        <begin position="284"/>
        <end position="305"/>
    </location>
</feature>
<reference evidence="2" key="1">
    <citation type="journal article" date="2020" name="Stud. Mycol.">
        <title>101 Dothideomycetes genomes: a test case for predicting lifestyles and emergence of pathogens.</title>
        <authorList>
            <person name="Haridas S."/>
            <person name="Albert R."/>
            <person name="Binder M."/>
            <person name="Bloem J."/>
            <person name="Labutti K."/>
            <person name="Salamov A."/>
            <person name="Andreopoulos B."/>
            <person name="Baker S."/>
            <person name="Barry K."/>
            <person name="Bills G."/>
            <person name="Bluhm B."/>
            <person name="Cannon C."/>
            <person name="Castanera R."/>
            <person name="Culley D."/>
            <person name="Daum C."/>
            <person name="Ezra D."/>
            <person name="Gonzalez J."/>
            <person name="Henrissat B."/>
            <person name="Kuo A."/>
            <person name="Liang C."/>
            <person name="Lipzen A."/>
            <person name="Lutzoni F."/>
            <person name="Magnuson J."/>
            <person name="Mondo S."/>
            <person name="Nolan M."/>
            <person name="Ohm R."/>
            <person name="Pangilinan J."/>
            <person name="Park H.-J."/>
            <person name="Ramirez L."/>
            <person name="Alfaro M."/>
            <person name="Sun H."/>
            <person name="Tritt A."/>
            <person name="Yoshinaga Y."/>
            <person name="Zwiers L.-H."/>
            <person name="Turgeon B."/>
            <person name="Goodwin S."/>
            <person name="Spatafora J."/>
            <person name="Crous P."/>
            <person name="Grigoriev I."/>
        </authorList>
    </citation>
    <scope>NUCLEOTIDE SEQUENCE</scope>
    <source>
        <strain evidence="2">CBS 113818</strain>
    </source>
</reference>
<dbReference type="OrthoDB" id="3550824at2759"/>
<keyword evidence="1" id="KW-0472">Membrane</keyword>
<evidence type="ECO:0000313" key="2">
    <source>
        <dbReference type="EMBL" id="KAF2833081.1"/>
    </source>
</evidence>
<dbReference type="Proteomes" id="UP000799424">
    <property type="component" value="Unassembled WGS sequence"/>
</dbReference>
<sequence>MASTYHLNLAPATIGEDVLGIAKVSGFYGPGNWAAWLLTIAASWIAIWEDGHTQMFHVVTHVLYTNWAAVDLLRQLRPMDQSKAVADSGHHGVSNHGPVAAAFNVTYWGLLQIGSQYVHVLLIPDWQPNAQRRRIILLLGQLLPSLAGAACLYYIHSDLDDRDVSHRYNQDSPLLPMLYHDDISQLRHQWSMYYAFLLMAATCFLVCIGLGHLLWIRIFKKTWKLNSMLAIYIATVMPMAVMFRLDGTIVYLLRIVLSGGRIASKSCFFMPCAPQRIDDWDQSFTLFVALFVFTFEHGSLFLKVIRGRLVWVRQRLER</sequence>
<keyword evidence="1" id="KW-0812">Transmembrane</keyword>
<organism evidence="2 3">
    <name type="scientific">Ophiobolus disseminans</name>
    <dbReference type="NCBI Taxonomy" id="1469910"/>
    <lineage>
        <taxon>Eukaryota</taxon>
        <taxon>Fungi</taxon>
        <taxon>Dikarya</taxon>
        <taxon>Ascomycota</taxon>
        <taxon>Pezizomycotina</taxon>
        <taxon>Dothideomycetes</taxon>
        <taxon>Pleosporomycetidae</taxon>
        <taxon>Pleosporales</taxon>
        <taxon>Pleosporineae</taxon>
        <taxon>Phaeosphaeriaceae</taxon>
        <taxon>Ophiobolus</taxon>
    </lineage>
</organism>
<protein>
    <submittedName>
        <fullName evidence="2">Uncharacterized protein</fullName>
    </submittedName>
</protein>
<evidence type="ECO:0000313" key="3">
    <source>
        <dbReference type="Proteomes" id="UP000799424"/>
    </source>
</evidence>
<proteinExistence type="predicted"/>
<accession>A0A6A7AIE5</accession>
<gene>
    <name evidence="2" type="ORF">CC86DRAFT_4765</name>
</gene>
<keyword evidence="3" id="KW-1185">Reference proteome</keyword>
<dbReference type="EMBL" id="MU006216">
    <property type="protein sequence ID" value="KAF2833081.1"/>
    <property type="molecule type" value="Genomic_DNA"/>
</dbReference>
<dbReference type="AlphaFoldDB" id="A0A6A7AIE5"/>
<feature type="transmembrane region" description="Helical" evidence="1">
    <location>
        <begin position="228"/>
        <end position="245"/>
    </location>
</feature>
<name>A0A6A7AIE5_9PLEO</name>
<keyword evidence="1" id="KW-1133">Transmembrane helix</keyword>
<feature type="transmembrane region" description="Helical" evidence="1">
    <location>
        <begin position="135"/>
        <end position="155"/>
    </location>
</feature>
<evidence type="ECO:0000256" key="1">
    <source>
        <dbReference type="SAM" id="Phobius"/>
    </source>
</evidence>